<accession>A0A1H3H422</accession>
<dbReference type="AlphaFoldDB" id="A0A1H3H422"/>
<dbReference type="EMBL" id="FNOV01000005">
    <property type="protein sequence ID" value="SDY09668.1"/>
    <property type="molecule type" value="Genomic_DNA"/>
</dbReference>
<reference evidence="2" key="1">
    <citation type="submission" date="2016-10" db="EMBL/GenBank/DDBJ databases">
        <authorList>
            <person name="Varghese N."/>
            <person name="Submissions S."/>
        </authorList>
    </citation>
    <scope>NUCLEOTIDE SEQUENCE [LARGE SCALE GENOMIC DNA]</scope>
    <source>
        <strain evidence="2">CGMCC 1.8975</strain>
    </source>
</reference>
<name>A0A1H3H422_9BACT</name>
<evidence type="ECO:0000313" key="1">
    <source>
        <dbReference type="EMBL" id="SDY09668.1"/>
    </source>
</evidence>
<proteinExistence type="predicted"/>
<evidence type="ECO:0008006" key="3">
    <source>
        <dbReference type="Google" id="ProtNLM"/>
    </source>
</evidence>
<keyword evidence="2" id="KW-1185">Reference proteome</keyword>
<gene>
    <name evidence="1" type="ORF">SAMN04488069_105270</name>
</gene>
<sequence length="95" mass="10768">MPSLVVGGGYATLKERRNNEQLEIVGFGYTAGLRHYFSDDLLQLQVLATATRWPGYWQLQGSAKRGLFGSFAAGVSYNQVRDYKEVSFALTRYFY</sequence>
<organism evidence="1 2">
    <name type="scientific">Hymenobacter psychrophilus</name>
    <dbReference type="NCBI Taxonomy" id="651662"/>
    <lineage>
        <taxon>Bacteria</taxon>
        <taxon>Pseudomonadati</taxon>
        <taxon>Bacteroidota</taxon>
        <taxon>Cytophagia</taxon>
        <taxon>Cytophagales</taxon>
        <taxon>Hymenobacteraceae</taxon>
        <taxon>Hymenobacter</taxon>
    </lineage>
</organism>
<protein>
    <recommendedName>
        <fullName evidence="3">YaiO family outer membrane beta-barrel protein</fullName>
    </recommendedName>
</protein>
<evidence type="ECO:0000313" key="2">
    <source>
        <dbReference type="Proteomes" id="UP000199249"/>
    </source>
</evidence>
<dbReference type="Proteomes" id="UP000199249">
    <property type="component" value="Unassembled WGS sequence"/>
</dbReference>